<evidence type="ECO:0000313" key="1">
    <source>
        <dbReference type="EMBL" id="GCB72169.1"/>
    </source>
</evidence>
<organism evidence="1 2">
    <name type="scientific">Scyliorhinus torazame</name>
    <name type="common">Cloudy catshark</name>
    <name type="synonym">Catulus torazame</name>
    <dbReference type="NCBI Taxonomy" id="75743"/>
    <lineage>
        <taxon>Eukaryota</taxon>
        <taxon>Metazoa</taxon>
        <taxon>Chordata</taxon>
        <taxon>Craniata</taxon>
        <taxon>Vertebrata</taxon>
        <taxon>Chondrichthyes</taxon>
        <taxon>Elasmobranchii</taxon>
        <taxon>Galeomorphii</taxon>
        <taxon>Galeoidea</taxon>
        <taxon>Carcharhiniformes</taxon>
        <taxon>Scyliorhinidae</taxon>
        <taxon>Scyliorhinus</taxon>
    </lineage>
</organism>
<evidence type="ECO:0000313" key="2">
    <source>
        <dbReference type="Proteomes" id="UP000288216"/>
    </source>
</evidence>
<proteinExistence type="predicted"/>
<accession>A0A401PGE0</accession>
<dbReference type="Proteomes" id="UP000288216">
    <property type="component" value="Unassembled WGS sequence"/>
</dbReference>
<dbReference type="EMBL" id="BFAA01002044">
    <property type="protein sequence ID" value="GCB72169.1"/>
    <property type="molecule type" value="Genomic_DNA"/>
</dbReference>
<reference evidence="1 2" key="1">
    <citation type="journal article" date="2018" name="Nat. Ecol. Evol.">
        <title>Shark genomes provide insights into elasmobranch evolution and the origin of vertebrates.</title>
        <authorList>
            <person name="Hara Y"/>
            <person name="Yamaguchi K"/>
            <person name="Onimaru K"/>
            <person name="Kadota M"/>
            <person name="Koyanagi M"/>
            <person name="Keeley SD"/>
            <person name="Tatsumi K"/>
            <person name="Tanaka K"/>
            <person name="Motone F"/>
            <person name="Kageyama Y"/>
            <person name="Nozu R"/>
            <person name="Adachi N"/>
            <person name="Nishimura O"/>
            <person name="Nakagawa R"/>
            <person name="Tanegashima C"/>
            <person name="Kiyatake I"/>
            <person name="Matsumoto R"/>
            <person name="Murakumo K"/>
            <person name="Nishida K"/>
            <person name="Terakita A"/>
            <person name="Kuratani S"/>
            <person name="Sato K"/>
            <person name="Hyodo S Kuraku.S."/>
        </authorList>
    </citation>
    <scope>NUCLEOTIDE SEQUENCE [LARGE SCALE GENOMIC DNA]</scope>
</reference>
<dbReference type="AlphaFoldDB" id="A0A401PGE0"/>
<sequence>MITVPVRYKIIKLDRFMFYVAKGPGVKLFNELGFKLDPTGAHINDDAYDTYSAASFLIYWIRDQRALHALHVDASILSVMQNLRQLPFAILAEVLQDLK</sequence>
<name>A0A401PGE0_SCYTO</name>
<dbReference type="STRING" id="75743.A0A401PGE0"/>
<keyword evidence="2" id="KW-1185">Reference proteome</keyword>
<gene>
    <name evidence="1" type="ORF">scyTo_0006189</name>
</gene>
<protein>
    <submittedName>
        <fullName evidence="1">Uncharacterized protein</fullName>
    </submittedName>
</protein>
<comment type="caution">
    <text evidence="1">The sequence shown here is derived from an EMBL/GenBank/DDBJ whole genome shotgun (WGS) entry which is preliminary data.</text>
</comment>